<evidence type="ECO:0000256" key="1">
    <source>
        <dbReference type="SAM" id="Phobius"/>
    </source>
</evidence>
<protein>
    <submittedName>
        <fullName evidence="3">Transposase IS4</fullName>
    </submittedName>
</protein>
<dbReference type="Proteomes" id="UP001458880">
    <property type="component" value="Unassembled WGS sequence"/>
</dbReference>
<comment type="caution">
    <text evidence="3">The sequence shown here is derived from an EMBL/GenBank/DDBJ whole genome shotgun (WGS) entry which is preliminary data.</text>
</comment>
<reference evidence="3 4" key="1">
    <citation type="journal article" date="2024" name="BMC Genomics">
        <title>De novo assembly and annotation of Popillia japonica's genome with initial clues to its potential as an invasive pest.</title>
        <authorList>
            <person name="Cucini C."/>
            <person name="Boschi S."/>
            <person name="Funari R."/>
            <person name="Cardaioli E."/>
            <person name="Iannotti N."/>
            <person name="Marturano G."/>
            <person name="Paoli F."/>
            <person name="Bruttini M."/>
            <person name="Carapelli A."/>
            <person name="Frati F."/>
            <person name="Nardi F."/>
        </authorList>
    </citation>
    <scope>NUCLEOTIDE SEQUENCE [LARGE SCALE GENOMIC DNA]</scope>
    <source>
        <strain evidence="3">DMR45628</strain>
    </source>
</reference>
<dbReference type="AlphaFoldDB" id="A0AAW1J199"/>
<organism evidence="3 4">
    <name type="scientific">Popillia japonica</name>
    <name type="common">Japanese beetle</name>
    <dbReference type="NCBI Taxonomy" id="7064"/>
    <lineage>
        <taxon>Eukaryota</taxon>
        <taxon>Metazoa</taxon>
        <taxon>Ecdysozoa</taxon>
        <taxon>Arthropoda</taxon>
        <taxon>Hexapoda</taxon>
        <taxon>Insecta</taxon>
        <taxon>Pterygota</taxon>
        <taxon>Neoptera</taxon>
        <taxon>Endopterygota</taxon>
        <taxon>Coleoptera</taxon>
        <taxon>Polyphaga</taxon>
        <taxon>Scarabaeiformia</taxon>
        <taxon>Scarabaeidae</taxon>
        <taxon>Rutelinae</taxon>
        <taxon>Popillia</taxon>
    </lineage>
</organism>
<evidence type="ECO:0000259" key="2">
    <source>
        <dbReference type="Pfam" id="PF13843"/>
    </source>
</evidence>
<dbReference type="PANTHER" id="PTHR47272">
    <property type="entry name" value="DDE_TNP_1_7 DOMAIN-CONTAINING PROTEIN"/>
    <property type="match status" value="1"/>
</dbReference>
<feature type="transmembrane region" description="Helical" evidence="1">
    <location>
        <begin position="116"/>
        <end position="136"/>
    </location>
</feature>
<evidence type="ECO:0000313" key="3">
    <source>
        <dbReference type="EMBL" id="KAK9696563.1"/>
    </source>
</evidence>
<gene>
    <name evidence="3" type="ORF">QE152_g31497</name>
</gene>
<name>A0AAW1J199_POPJA</name>
<dbReference type="EMBL" id="JASPKY010000447">
    <property type="protein sequence ID" value="KAK9696563.1"/>
    <property type="molecule type" value="Genomic_DNA"/>
</dbReference>
<keyword evidence="1" id="KW-1133">Transmembrane helix</keyword>
<keyword evidence="4" id="KW-1185">Reference proteome</keyword>
<dbReference type="Pfam" id="PF13843">
    <property type="entry name" value="DDE_Tnp_1_7"/>
    <property type="match status" value="1"/>
</dbReference>
<proteinExistence type="predicted"/>
<accession>A0AAW1J199</accession>
<dbReference type="InterPro" id="IPR029526">
    <property type="entry name" value="PGBD"/>
</dbReference>
<feature type="domain" description="PiggyBac transposable element-derived protein" evidence="2">
    <location>
        <begin position="39"/>
        <end position="133"/>
    </location>
</feature>
<keyword evidence="1" id="KW-0472">Membrane</keyword>
<evidence type="ECO:0000313" key="4">
    <source>
        <dbReference type="Proteomes" id="UP001458880"/>
    </source>
</evidence>
<keyword evidence="1" id="KW-0812">Transmembrane</keyword>
<sequence>MLKQKKRDEHNAIIDKDDGIIVVKWVDNNDEHNAIIDKDDGIIVVKWVDNNVVTAASTCHGIHPIATVKRFSRTEKKIIHVSRPSIIMNYNQFMGGTDILDENVSNYRISVRRQKWWWPIFTWLLDVSVVSAWIVYRQFAPTYISA</sequence>